<dbReference type="SUPFAM" id="SSF56300">
    <property type="entry name" value="Metallo-dependent phosphatases"/>
    <property type="match status" value="1"/>
</dbReference>
<dbReference type="Gene3D" id="3.60.21.10">
    <property type="match status" value="1"/>
</dbReference>
<dbReference type="Proteomes" id="UP000065533">
    <property type="component" value="Chromosome"/>
</dbReference>
<proteinExistence type="inferred from homology"/>
<keyword evidence="7 8" id="KW-0233">DNA recombination</keyword>
<keyword evidence="4 8" id="KW-0540">Nuclease</keyword>
<dbReference type="RefSeq" id="WP_058386520.1">
    <property type="nucleotide sequence ID" value="NZ_CP013661.2"/>
</dbReference>
<comment type="function">
    <text evidence="8">SbcCD cleaves DNA hairpin structures. These structures can inhibit DNA replication and are intermediates in certain DNA recombination reactions. The complex acts as a 3'-&gt;5' double strand exonuclease that can open hairpins. It also has a 5' single-strand endonuclease activity.</text>
</comment>
<sequence>MKFFHTADWHLGKLVQGIYMTEEQQFVLEQFIDAIKKEQPDAIIIAGDLYDRAVPPTDAVNLLDELLAEIVLELKTPVLAVGGNHDSPGRLNFGSRLMKMNEIHLAGHVHKNHQATVLNDQFGEVHFHLVPYADPSMVRYEFEDDTIRTHNDAMKAITENIKATYDSQARHVFVGHAFVTPHGEQEENTSDSERPLSIGGAEHVDARHFEGFHYTALGHLHKAHYVLNDTIRYSGSPLKYSISEEHHKKGFHVVELDGQGEVSVAKRLFNPRRDMRTVEGTIDEILHHEMSEDFVFVTLLDDAPVLFPMEKVRSVYPNAMHVERKNFSGSLLQSDTESRRKMDSLSLFHNFYEEVKGEKAKAETIDIFKEVLQEFLHEEPAKIEEVKP</sequence>
<feature type="domain" description="Nuclease SbcCD subunit D C-terminal" evidence="10">
    <location>
        <begin position="271"/>
        <end position="355"/>
    </location>
</feature>
<name>A0ABM5WZS7_9BACL</name>
<organism evidence="11 12">
    <name type="scientific">Planococcus kocurii</name>
    <dbReference type="NCBI Taxonomy" id="1374"/>
    <lineage>
        <taxon>Bacteria</taxon>
        <taxon>Bacillati</taxon>
        <taxon>Bacillota</taxon>
        <taxon>Bacilli</taxon>
        <taxon>Bacillales</taxon>
        <taxon>Caryophanaceae</taxon>
        <taxon>Planococcus</taxon>
    </lineage>
</organism>
<dbReference type="InterPro" id="IPR004593">
    <property type="entry name" value="SbcD"/>
</dbReference>
<feature type="domain" description="Calcineurin-like phosphoesterase" evidence="9">
    <location>
        <begin position="1"/>
        <end position="134"/>
    </location>
</feature>
<keyword evidence="8" id="KW-0255">Endonuclease</keyword>
<dbReference type="CDD" id="cd00840">
    <property type="entry name" value="MPP_Mre11_N"/>
    <property type="match status" value="1"/>
</dbReference>
<dbReference type="PANTHER" id="PTHR30337:SF0">
    <property type="entry name" value="NUCLEASE SBCCD SUBUNIT D"/>
    <property type="match status" value="1"/>
</dbReference>
<evidence type="ECO:0000259" key="9">
    <source>
        <dbReference type="Pfam" id="PF00149"/>
    </source>
</evidence>
<evidence type="ECO:0000256" key="8">
    <source>
        <dbReference type="RuleBase" id="RU363069"/>
    </source>
</evidence>
<evidence type="ECO:0000256" key="3">
    <source>
        <dbReference type="ARBA" id="ARBA00013365"/>
    </source>
</evidence>
<dbReference type="Pfam" id="PF12320">
    <property type="entry name" value="SbcD_C"/>
    <property type="match status" value="1"/>
</dbReference>
<evidence type="ECO:0000256" key="6">
    <source>
        <dbReference type="ARBA" id="ARBA00022839"/>
    </source>
</evidence>
<protein>
    <recommendedName>
        <fullName evidence="3 8">Nuclease SbcCD subunit D</fullName>
    </recommendedName>
</protein>
<keyword evidence="5 8" id="KW-0378">Hydrolase</keyword>
<dbReference type="InterPro" id="IPR026843">
    <property type="entry name" value="SbcD_C"/>
</dbReference>
<evidence type="ECO:0000259" key="10">
    <source>
        <dbReference type="Pfam" id="PF12320"/>
    </source>
</evidence>
<evidence type="ECO:0000313" key="12">
    <source>
        <dbReference type="Proteomes" id="UP000065533"/>
    </source>
</evidence>
<reference evidence="11" key="1">
    <citation type="submission" date="2016-01" db="EMBL/GenBank/DDBJ databases">
        <title>Complete genome of Planococcus kocurri type strain.</title>
        <authorList>
            <person name="See-Too W.S."/>
        </authorList>
    </citation>
    <scope>NUCLEOTIDE SEQUENCE [LARGE SCALE GENOMIC DNA]</scope>
    <source>
        <strain evidence="11">ATCC 43650</strain>
    </source>
</reference>
<dbReference type="InterPro" id="IPR041796">
    <property type="entry name" value="Mre11_N"/>
</dbReference>
<evidence type="ECO:0000256" key="2">
    <source>
        <dbReference type="ARBA" id="ARBA00011322"/>
    </source>
</evidence>
<accession>A0ABM5WZS7</accession>
<evidence type="ECO:0000256" key="1">
    <source>
        <dbReference type="ARBA" id="ARBA00010555"/>
    </source>
</evidence>
<dbReference type="EMBL" id="CP013661">
    <property type="protein sequence ID" value="ALS79878.1"/>
    <property type="molecule type" value="Genomic_DNA"/>
</dbReference>
<dbReference type="InterPro" id="IPR050535">
    <property type="entry name" value="DNA_Repair-Maintenance_Comp"/>
</dbReference>
<dbReference type="Pfam" id="PF00149">
    <property type="entry name" value="Metallophos"/>
    <property type="match status" value="1"/>
</dbReference>
<evidence type="ECO:0000256" key="4">
    <source>
        <dbReference type="ARBA" id="ARBA00022722"/>
    </source>
</evidence>
<keyword evidence="8" id="KW-0235">DNA replication</keyword>
<dbReference type="PANTHER" id="PTHR30337">
    <property type="entry name" value="COMPONENT OF ATP-DEPENDENT DSDNA EXONUCLEASE"/>
    <property type="match status" value="1"/>
</dbReference>
<evidence type="ECO:0000256" key="7">
    <source>
        <dbReference type="ARBA" id="ARBA00023172"/>
    </source>
</evidence>
<dbReference type="NCBIfam" id="TIGR00619">
    <property type="entry name" value="sbcd"/>
    <property type="match status" value="1"/>
</dbReference>
<comment type="subunit">
    <text evidence="2 8">Heterodimer of SbcC and SbcD.</text>
</comment>
<keyword evidence="12" id="KW-1185">Reference proteome</keyword>
<dbReference type="GO" id="GO:0004527">
    <property type="term" value="F:exonuclease activity"/>
    <property type="evidence" value="ECO:0007669"/>
    <property type="project" value="UniProtKB-KW"/>
</dbReference>
<dbReference type="InterPro" id="IPR004843">
    <property type="entry name" value="Calcineurin-like_PHP"/>
</dbReference>
<evidence type="ECO:0000313" key="11">
    <source>
        <dbReference type="EMBL" id="ALS79878.1"/>
    </source>
</evidence>
<evidence type="ECO:0000256" key="5">
    <source>
        <dbReference type="ARBA" id="ARBA00022801"/>
    </source>
</evidence>
<keyword evidence="6 8" id="KW-0269">Exonuclease</keyword>
<comment type="similarity">
    <text evidence="1 8">Belongs to the SbcD family.</text>
</comment>
<gene>
    <name evidence="8" type="primary">sbcD</name>
    <name evidence="11" type="ORF">AUO94_15175</name>
</gene>
<dbReference type="InterPro" id="IPR029052">
    <property type="entry name" value="Metallo-depent_PP-like"/>
</dbReference>